<dbReference type="InterPro" id="IPR043502">
    <property type="entry name" value="DNA/RNA_pol_sf"/>
</dbReference>
<name>A0ABM3V3Q5_MUSDO</name>
<dbReference type="CDD" id="cd10442">
    <property type="entry name" value="GIY-YIG_PLEs"/>
    <property type="match status" value="1"/>
</dbReference>
<evidence type="ECO:0000313" key="4">
    <source>
        <dbReference type="RefSeq" id="XP_058980409.1"/>
    </source>
</evidence>
<dbReference type="Pfam" id="PF26215">
    <property type="entry name" value="HTH_animal"/>
    <property type="match status" value="1"/>
</dbReference>
<proteinExistence type="predicted"/>
<evidence type="ECO:0000313" key="3">
    <source>
        <dbReference type="Proteomes" id="UP001652621"/>
    </source>
</evidence>
<gene>
    <name evidence="4" type="primary">LOC109612359</name>
</gene>
<dbReference type="RefSeq" id="XP_058980409.1">
    <property type="nucleotide sequence ID" value="XM_059124426.1"/>
</dbReference>
<dbReference type="PROSITE" id="PS50164">
    <property type="entry name" value="GIY_YIG"/>
    <property type="match status" value="1"/>
</dbReference>
<keyword evidence="3" id="KW-1185">Reference proteome</keyword>
<sequence length="603" mass="70422">MRTKFTTMLDSHLNKMRDSYRDKFINTTVAHSKTFLKQNKNILILNADKGNVTVAMYKDDYQQRMNEILGDMMTYQRLIKDPTSNLSKKNNELVEELFKNNILSTAEKKCLKTDVAIAPRLYGLPKIHKENFPLRPICSSVNSPSIQLCKYVVNILKNLTKNSKYNVSDSMQFRDKIKNLTIKDEEQMVSFDVVSLFPSIPVDLGLEIIEKRWNEIEEYTNMSKSLFLSILKFCIKDNRYFQYEGRIYKQKKGLPMGSPASPIVADIVMEKLLDTCMEKLKTKPVILTKYVDDLFMIVGENAIQETLTTFNNFNKNIKFTIEKEHNGSIPYLDTLVMRKDNKIEMNWYQKPTASSRILNFHSKHPKQMIINTGRNLINRILNISDHKFHETNKNKIRKILSKNCFPKLLIEKLINEYNIPKSKDKSQEKYYKSMIYIPGLSERFQNSDLYDKDKLQIATRTNNTLKSLFTNTKSRIPLSERHNVIYSIECDGTKDEKCGKIYVGTTKNKLKTRISGHKSDIKLRSQNNIQKTALAEHCKLNNHIPNFDKIRVLQAENNYNRRLTLEMLHINNIPTNKKINYKSDTDNAAYCYRHLTKKRSCNT</sequence>
<accession>A0ABM3V3Q5</accession>
<dbReference type="InterPro" id="IPR000477">
    <property type="entry name" value="RT_dom"/>
</dbReference>
<dbReference type="PANTHER" id="PTHR21301">
    <property type="entry name" value="REVERSE TRANSCRIPTASE"/>
    <property type="match status" value="1"/>
</dbReference>
<protein>
    <submittedName>
        <fullName evidence="4">Uncharacterized protein LOC109612359</fullName>
    </submittedName>
</protein>
<feature type="domain" description="GIY-YIG" evidence="1">
    <location>
        <begin position="481"/>
        <end position="571"/>
    </location>
</feature>
<evidence type="ECO:0000259" key="2">
    <source>
        <dbReference type="PROSITE" id="PS50878"/>
    </source>
</evidence>
<dbReference type="CDD" id="cd00304">
    <property type="entry name" value="RT_like"/>
    <property type="match status" value="1"/>
</dbReference>
<dbReference type="SUPFAM" id="SSF56672">
    <property type="entry name" value="DNA/RNA polymerases"/>
    <property type="match status" value="1"/>
</dbReference>
<dbReference type="Proteomes" id="UP001652621">
    <property type="component" value="Unplaced"/>
</dbReference>
<dbReference type="Pfam" id="PF00078">
    <property type="entry name" value="RVT_1"/>
    <property type="match status" value="1"/>
</dbReference>
<feature type="domain" description="Reverse transcriptase" evidence="2">
    <location>
        <begin position="105"/>
        <end position="352"/>
    </location>
</feature>
<organism evidence="3 4">
    <name type="scientific">Musca domestica</name>
    <name type="common">House fly</name>
    <dbReference type="NCBI Taxonomy" id="7370"/>
    <lineage>
        <taxon>Eukaryota</taxon>
        <taxon>Metazoa</taxon>
        <taxon>Ecdysozoa</taxon>
        <taxon>Arthropoda</taxon>
        <taxon>Hexapoda</taxon>
        <taxon>Insecta</taxon>
        <taxon>Pterygota</taxon>
        <taxon>Neoptera</taxon>
        <taxon>Endopterygota</taxon>
        <taxon>Diptera</taxon>
        <taxon>Brachycera</taxon>
        <taxon>Muscomorpha</taxon>
        <taxon>Muscoidea</taxon>
        <taxon>Muscidae</taxon>
        <taxon>Musca</taxon>
    </lineage>
</organism>
<evidence type="ECO:0000259" key="1">
    <source>
        <dbReference type="PROSITE" id="PS50164"/>
    </source>
</evidence>
<dbReference type="InterPro" id="IPR000305">
    <property type="entry name" value="GIY-YIG_endonuc"/>
</dbReference>
<reference evidence="4" key="1">
    <citation type="submission" date="2025-08" db="UniProtKB">
        <authorList>
            <consortium name="RefSeq"/>
        </authorList>
    </citation>
    <scope>IDENTIFICATION</scope>
    <source>
        <strain evidence="4">Aabys</strain>
        <tissue evidence="4">Whole body</tissue>
    </source>
</reference>
<dbReference type="PANTHER" id="PTHR21301:SF10">
    <property type="entry name" value="REVERSE TRANSCRIPTASE DOMAIN-CONTAINING PROTEIN"/>
    <property type="match status" value="1"/>
</dbReference>
<dbReference type="GeneID" id="109612359"/>
<dbReference type="InterPro" id="IPR058912">
    <property type="entry name" value="HTH_animal"/>
</dbReference>
<dbReference type="PROSITE" id="PS50878">
    <property type="entry name" value="RT_POL"/>
    <property type="match status" value="1"/>
</dbReference>